<feature type="transmembrane region" description="Helical" evidence="1">
    <location>
        <begin position="36"/>
        <end position="61"/>
    </location>
</feature>
<reference evidence="2 3" key="1">
    <citation type="journal article" date="2022" name="Front. Microbiol.">
        <title>Male-killing mechanisms vary between Spiroplasma species.</title>
        <authorList>
            <person name="Arai H."/>
            <person name="Inoue M."/>
            <person name="Kageyama D."/>
        </authorList>
    </citation>
    <scope>NUCLEOTIDE SEQUENCE [LARGE SCALE GENOMIC DNA]</scope>
    <source>
        <strain evidence="3">sHm</strain>
    </source>
</reference>
<gene>
    <name evidence="2" type="ORF">SHM_22530</name>
</gene>
<protein>
    <submittedName>
        <fullName evidence="2">Uncharacterized protein</fullName>
    </submittedName>
</protein>
<name>A0ABM8BXK3_9MOLU</name>
<evidence type="ECO:0000256" key="1">
    <source>
        <dbReference type="SAM" id="Phobius"/>
    </source>
</evidence>
<sequence length="70" mass="7838">MSRSIISLIAISIIIGVLVFGYLINKGTKLCNENNTFGVLLLFIALNIFGLIFGCCIISNLRYKEKNIIW</sequence>
<dbReference type="Proteomes" id="UP001163387">
    <property type="component" value="Chromosome"/>
</dbReference>
<dbReference type="EMBL" id="AP026933">
    <property type="protein sequence ID" value="BDT04607.1"/>
    <property type="molecule type" value="Genomic_DNA"/>
</dbReference>
<evidence type="ECO:0000313" key="2">
    <source>
        <dbReference type="EMBL" id="BDT04607.1"/>
    </source>
</evidence>
<evidence type="ECO:0000313" key="3">
    <source>
        <dbReference type="Proteomes" id="UP001163387"/>
    </source>
</evidence>
<accession>A0ABM8BXK3</accession>
<proteinExistence type="predicted"/>
<keyword evidence="1" id="KW-1133">Transmembrane helix</keyword>
<dbReference type="RefSeq" id="WP_281748334.1">
    <property type="nucleotide sequence ID" value="NZ_AP026933.1"/>
</dbReference>
<organism evidence="2 3">
    <name type="scientific">Spiroplasma ixodetis</name>
    <dbReference type="NCBI Taxonomy" id="2141"/>
    <lineage>
        <taxon>Bacteria</taxon>
        <taxon>Bacillati</taxon>
        <taxon>Mycoplasmatota</taxon>
        <taxon>Mollicutes</taxon>
        <taxon>Entomoplasmatales</taxon>
        <taxon>Spiroplasmataceae</taxon>
        <taxon>Spiroplasma</taxon>
    </lineage>
</organism>
<keyword evidence="1" id="KW-0812">Transmembrane</keyword>
<keyword evidence="3" id="KW-1185">Reference proteome</keyword>
<feature type="transmembrane region" description="Helical" evidence="1">
    <location>
        <begin position="5"/>
        <end position="24"/>
    </location>
</feature>
<keyword evidence="1" id="KW-0472">Membrane</keyword>